<name>A0A061SBR9_9CHLO</name>
<dbReference type="Pfam" id="PF00013">
    <property type="entry name" value="KH_1"/>
    <property type="match status" value="2"/>
</dbReference>
<dbReference type="InterPro" id="IPR004087">
    <property type="entry name" value="KH_dom"/>
</dbReference>
<feature type="compositionally biased region" description="Low complexity" evidence="3">
    <location>
        <begin position="208"/>
        <end position="225"/>
    </location>
</feature>
<feature type="domain" description="K Homology" evidence="4">
    <location>
        <begin position="123"/>
        <end position="224"/>
    </location>
</feature>
<dbReference type="EMBL" id="GBEZ01004925">
    <property type="protein sequence ID" value="JAC80330.1"/>
    <property type="molecule type" value="Transcribed_RNA"/>
</dbReference>
<evidence type="ECO:0000259" key="4">
    <source>
        <dbReference type="SMART" id="SM00322"/>
    </source>
</evidence>
<dbReference type="CDD" id="cd22459">
    <property type="entry name" value="KH-I_PEPPER_rpt1_like"/>
    <property type="match status" value="1"/>
</dbReference>
<keyword evidence="2" id="KW-0694">RNA-binding</keyword>
<reference evidence="5" key="1">
    <citation type="submission" date="2014-05" db="EMBL/GenBank/DDBJ databases">
        <title>The transcriptome of the halophilic microalga Tetraselmis sp. GSL018 isolated from the Great Salt Lake, Utah.</title>
        <authorList>
            <person name="Jinkerson R.E."/>
            <person name="D'Adamo S."/>
            <person name="Posewitz M.C."/>
        </authorList>
    </citation>
    <scope>NUCLEOTIDE SEQUENCE</scope>
    <source>
        <strain evidence="5">GSL018</strain>
    </source>
</reference>
<protein>
    <submittedName>
        <fullName evidence="5">Kh domain-containing protein</fullName>
    </submittedName>
</protein>
<evidence type="ECO:0000313" key="5">
    <source>
        <dbReference type="EMBL" id="JAC80330.1"/>
    </source>
</evidence>
<gene>
    <name evidence="5" type="ORF">TSPGSL018_10509</name>
</gene>
<feature type="region of interest" description="Disordered" evidence="3">
    <location>
        <begin position="314"/>
        <end position="340"/>
    </location>
</feature>
<sequence>MLELDDIRASPETARMKRPLNTADAGESEAGDGKRQASPEVVFRLLCPSALTGSIIGKGGSFVQSVRSDTGANIKIEDALVGCDERVVLISSDDRSGEDLCPSQRALLRLVEKLGEAATEEDSTFTVRMLISASQTGGIIGKAGQRINALRQERPRRRSACSAATRSRPAARWTTRSARSWGPCPAPALPSSGSPGSSGRTRRRVRGAPRAGARAGAAAGVSARGLPRRRRGHLPAAGAVCARGRHHRPRRGEHPQAPRRDRCQGQDGGRCRRVRVAPHGVLLLGRRALPLLRGTGGTPEVLLRDERRGTGPWKCAASADAEPDRRCPWPGRLHDPGHKA</sequence>
<dbReference type="GO" id="GO:0003723">
    <property type="term" value="F:RNA binding"/>
    <property type="evidence" value="ECO:0007669"/>
    <property type="project" value="UniProtKB-UniRule"/>
</dbReference>
<keyword evidence="1" id="KW-0677">Repeat</keyword>
<feature type="compositionally biased region" description="Basic and acidic residues" evidence="3">
    <location>
        <begin position="322"/>
        <end position="340"/>
    </location>
</feature>
<dbReference type="SMART" id="SM00322">
    <property type="entry name" value="KH"/>
    <property type="match status" value="2"/>
</dbReference>
<organism evidence="5">
    <name type="scientific">Tetraselmis sp. GSL018</name>
    <dbReference type="NCBI Taxonomy" id="582737"/>
    <lineage>
        <taxon>Eukaryota</taxon>
        <taxon>Viridiplantae</taxon>
        <taxon>Chlorophyta</taxon>
        <taxon>core chlorophytes</taxon>
        <taxon>Chlorodendrophyceae</taxon>
        <taxon>Chlorodendrales</taxon>
        <taxon>Chlorodendraceae</taxon>
        <taxon>Tetraselmis</taxon>
    </lineage>
</organism>
<dbReference type="PANTHER" id="PTHR10288">
    <property type="entry name" value="KH DOMAIN CONTAINING RNA BINDING PROTEIN"/>
    <property type="match status" value="1"/>
</dbReference>
<feature type="domain" description="K Homology" evidence="4">
    <location>
        <begin position="39"/>
        <end position="112"/>
    </location>
</feature>
<accession>A0A061SBR9</accession>
<dbReference type="InterPro" id="IPR004088">
    <property type="entry name" value="KH_dom_type_1"/>
</dbReference>
<evidence type="ECO:0000256" key="3">
    <source>
        <dbReference type="SAM" id="MobiDB-lite"/>
    </source>
</evidence>
<dbReference type="PROSITE" id="PS50084">
    <property type="entry name" value="KH_TYPE_1"/>
    <property type="match status" value="2"/>
</dbReference>
<dbReference type="InterPro" id="IPR036612">
    <property type="entry name" value="KH_dom_type_1_sf"/>
</dbReference>
<feature type="region of interest" description="Disordered" evidence="3">
    <location>
        <begin position="1"/>
        <end position="36"/>
    </location>
</feature>
<proteinExistence type="predicted"/>
<dbReference type="AlphaFoldDB" id="A0A061SBR9"/>
<dbReference type="SUPFAM" id="SSF54791">
    <property type="entry name" value="Eukaryotic type KH-domain (KH-domain type I)"/>
    <property type="match status" value="1"/>
</dbReference>
<feature type="region of interest" description="Disordered" evidence="3">
    <location>
        <begin position="150"/>
        <end position="268"/>
    </location>
</feature>
<feature type="compositionally biased region" description="Low complexity" evidence="3">
    <location>
        <begin position="160"/>
        <end position="199"/>
    </location>
</feature>
<dbReference type="Gene3D" id="3.30.310.210">
    <property type="match status" value="1"/>
</dbReference>
<feature type="compositionally biased region" description="Basic and acidic residues" evidence="3">
    <location>
        <begin position="252"/>
        <end position="264"/>
    </location>
</feature>
<evidence type="ECO:0000256" key="2">
    <source>
        <dbReference type="PROSITE-ProRule" id="PRU00117"/>
    </source>
</evidence>
<evidence type="ECO:0000256" key="1">
    <source>
        <dbReference type="ARBA" id="ARBA00022737"/>
    </source>
</evidence>